<keyword evidence="14" id="KW-1185">Reference proteome</keyword>
<dbReference type="InterPro" id="IPR020624">
    <property type="entry name" value="Schiff_base-form_aldolases_CS"/>
</dbReference>
<evidence type="ECO:0000256" key="6">
    <source>
        <dbReference type="ARBA" id="ARBA00023239"/>
    </source>
</evidence>
<dbReference type="SUPFAM" id="SSF50494">
    <property type="entry name" value="Trypsin-like serine proteases"/>
    <property type="match status" value="1"/>
</dbReference>
<dbReference type="InterPro" id="IPR043504">
    <property type="entry name" value="Peptidase_S1_PA_chymotrypsin"/>
</dbReference>
<dbReference type="SMART" id="SM00355">
    <property type="entry name" value="ZnF_C2H2"/>
    <property type="match status" value="9"/>
</dbReference>
<feature type="compositionally biased region" description="Basic and acidic residues" evidence="10">
    <location>
        <begin position="17"/>
        <end position="30"/>
    </location>
</feature>
<feature type="region of interest" description="Disordered" evidence="10">
    <location>
        <begin position="1"/>
        <end position="52"/>
    </location>
</feature>
<evidence type="ECO:0000256" key="8">
    <source>
        <dbReference type="ARBA" id="ARBA00023270"/>
    </source>
</evidence>
<keyword evidence="5" id="KW-0862">Zinc</keyword>
<dbReference type="Pfam" id="PF00096">
    <property type="entry name" value="zf-C2H2"/>
    <property type="match status" value="5"/>
</dbReference>
<feature type="region of interest" description="Disordered" evidence="10">
    <location>
        <begin position="1423"/>
        <end position="1479"/>
    </location>
</feature>
<dbReference type="PROSITE" id="PS00665">
    <property type="entry name" value="DHDPS_1"/>
    <property type="match status" value="1"/>
</dbReference>
<evidence type="ECO:0000256" key="1">
    <source>
        <dbReference type="ARBA" id="ARBA00004123"/>
    </source>
</evidence>
<keyword evidence="7" id="KW-0539">Nucleus</keyword>
<dbReference type="InterPro" id="IPR009003">
    <property type="entry name" value="Peptidase_S1_PA"/>
</dbReference>
<dbReference type="InterPro" id="IPR036236">
    <property type="entry name" value="Znf_C2H2_sf"/>
</dbReference>
<evidence type="ECO:0008006" key="15">
    <source>
        <dbReference type="Google" id="ProtNLM"/>
    </source>
</evidence>
<dbReference type="PANTHER" id="PTHR24381">
    <property type="entry name" value="ZINC FINGER PROTEIN"/>
    <property type="match status" value="1"/>
</dbReference>
<evidence type="ECO:0000259" key="11">
    <source>
        <dbReference type="PROSITE" id="PS50157"/>
    </source>
</evidence>
<evidence type="ECO:0000256" key="2">
    <source>
        <dbReference type="ARBA" id="ARBA00022723"/>
    </source>
</evidence>
<evidence type="ECO:0000256" key="4">
    <source>
        <dbReference type="ARBA" id="ARBA00022771"/>
    </source>
</evidence>
<feature type="compositionally biased region" description="Basic residues" evidence="10">
    <location>
        <begin position="1389"/>
        <end position="1404"/>
    </location>
</feature>
<feature type="compositionally biased region" description="Basic residues" evidence="10">
    <location>
        <begin position="1424"/>
        <end position="1434"/>
    </location>
</feature>
<evidence type="ECO:0000313" key="13">
    <source>
        <dbReference type="EMBL" id="CAB0029355.1"/>
    </source>
</evidence>
<feature type="compositionally biased region" description="Basic and acidic residues" evidence="10">
    <location>
        <begin position="1457"/>
        <end position="1466"/>
    </location>
</feature>
<name>A0A6H5HX91_9HYME</name>
<feature type="domain" description="C2H2-type" evidence="11">
    <location>
        <begin position="792"/>
        <end position="820"/>
    </location>
</feature>
<feature type="domain" description="C2H2-type" evidence="11">
    <location>
        <begin position="734"/>
        <end position="762"/>
    </location>
</feature>
<dbReference type="GO" id="GO:0004252">
    <property type="term" value="F:serine-type endopeptidase activity"/>
    <property type="evidence" value="ECO:0007669"/>
    <property type="project" value="InterPro"/>
</dbReference>
<keyword evidence="2" id="KW-0479">Metal-binding</keyword>
<dbReference type="Gene3D" id="3.30.160.60">
    <property type="entry name" value="Classic Zinc Finger"/>
    <property type="match status" value="9"/>
</dbReference>
<feature type="domain" description="Peptidase S1" evidence="12">
    <location>
        <begin position="1470"/>
        <end position="1585"/>
    </location>
</feature>
<dbReference type="SUPFAM" id="SSF51569">
    <property type="entry name" value="Aldolase"/>
    <property type="match status" value="1"/>
</dbReference>
<dbReference type="Pfam" id="PF12874">
    <property type="entry name" value="zf-met"/>
    <property type="match status" value="1"/>
</dbReference>
<feature type="domain" description="C2H2-type" evidence="11">
    <location>
        <begin position="849"/>
        <end position="877"/>
    </location>
</feature>
<evidence type="ECO:0000256" key="3">
    <source>
        <dbReference type="ARBA" id="ARBA00022737"/>
    </source>
</evidence>
<dbReference type="SMART" id="SM00020">
    <property type="entry name" value="Tryp_SPc"/>
    <property type="match status" value="1"/>
</dbReference>
<evidence type="ECO:0000256" key="9">
    <source>
        <dbReference type="PROSITE-ProRule" id="PRU00042"/>
    </source>
</evidence>
<feature type="compositionally biased region" description="Basic residues" evidence="10">
    <location>
        <begin position="1"/>
        <end position="10"/>
    </location>
</feature>
<dbReference type="Gene3D" id="3.20.20.70">
    <property type="entry name" value="Aldolase class I"/>
    <property type="match status" value="2"/>
</dbReference>
<feature type="domain" description="C2H2-type" evidence="11">
    <location>
        <begin position="705"/>
        <end position="733"/>
    </location>
</feature>
<keyword evidence="8" id="KW-0704">Schiff base</keyword>
<dbReference type="Pfam" id="PF00089">
    <property type="entry name" value="Trypsin"/>
    <property type="match status" value="1"/>
</dbReference>
<dbReference type="GO" id="GO:0000981">
    <property type="term" value="F:DNA-binding transcription factor activity, RNA polymerase II-specific"/>
    <property type="evidence" value="ECO:0007669"/>
    <property type="project" value="TreeGrafter"/>
</dbReference>
<dbReference type="PROSITE" id="PS50240">
    <property type="entry name" value="TRYPSIN_DOM"/>
    <property type="match status" value="1"/>
</dbReference>
<protein>
    <recommendedName>
        <fullName evidence="15">Peptidase S1 domain-containing protein</fullName>
    </recommendedName>
</protein>
<feature type="compositionally biased region" description="Basic residues" evidence="10">
    <location>
        <begin position="1306"/>
        <end position="1319"/>
    </location>
</feature>
<dbReference type="GO" id="GO:0008270">
    <property type="term" value="F:zinc ion binding"/>
    <property type="evidence" value="ECO:0007669"/>
    <property type="project" value="UniProtKB-KW"/>
</dbReference>
<dbReference type="GO" id="GO:0000977">
    <property type="term" value="F:RNA polymerase II transcription regulatory region sequence-specific DNA binding"/>
    <property type="evidence" value="ECO:0007669"/>
    <property type="project" value="TreeGrafter"/>
</dbReference>
<dbReference type="GO" id="GO:0006508">
    <property type="term" value="P:proteolysis"/>
    <property type="evidence" value="ECO:0007669"/>
    <property type="project" value="InterPro"/>
</dbReference>
<dbReference type="PANTHER" id="PTHR24381:SF393">
    <property type="entry name" value="CHROMATIN-LINKED ADAPTOR FOR MSL PROTEINS, ISOFORM B"/>
    <property type="match status" value="1"/>
</dbReference>
<feature type="region of interest" description="Disordered" evidence="10">
    <location>
        <begin position="1382"/>
        <end position="1406"/>
    </location>
</feature>
<dbReference type="InterPro" id="IPR013785">
    <property type="entry name" value="Aldolase_TIM"/>
</dbReference>
<dbReference type="InterPro" id="IPR013087">
    <property type="entry name" value="Znf_C2H2_type"/>
</dbReference>
<evidence type="ECO:0000313" key="14">
    <source>
        <dbReference type="Proteomes" id="UP000479190"/>
    </source>
</evidence>
<reference evidence="13 14" key="1">
    <citation type="submission" date="2020-02" db="EMBL/GenBank/DDBJ databases">
        <authorList>
            <person name="Ferguson B K."/>
        </authorList>
    </citation>
    <scope>NUCLEOTIDE SEQUENCE [LARGE SCALE GENOMIC DNA]</scope>
</reference>
<organism evidence="13 14">
    <name type="scientific">Trichogramma brassicae</name>
    <dbReference type="NCBI Taxonomy" id="86971"/>
    <lineage>
        <taxon>Eukaryota</taxon>
        <taxon>Metazoa</taxon>
        <taxon>Ecdysozoa</taxon>
        <taxon>Arthropoda</taxon>
        <taxon>Hexapoda</taxon>
        <taxon>Insecta</taxon>
        <taxon>Pterygota</taxon>
        <taxon>Neoptera</taxon>
        <taxon>Endopterygota</taxon>
        <taxon>Hymenoptera</taxon>
        <taxon>Apocrita</taxon>
        <taxon>Proctotrupomorpha</taxon>
        <taxon>Chalcidoidea</taxon>
        <taxon>Trichogrammatidae</taxon>
        <taxon>Trichogramma</taxon>
    </lineage>
</organism>
<feature type="domain" description="C2H2-type" evidence="11">
    <location>
        <begin position="763"/>
        <end position="791"/>
    </location>
</feature>
<feature type="domain" description="C2H2-type" evidence="11">
    <location>
        <begin position="821"/>
        <end position="849"/>
    </location>
</feature>
<dbReference type="EMBL" id="CADCXV010000313">
    <property type="protein sequence ID" value="CAB0029355.1"/>
    <property type="molecule type" value="Genomic_DNA"/>
</dbReference>
<dbReference type="PROSITE" id="PS00028">
    <property type="entry name" value="ZINC_FINGER_C2H2_1"/>
    <property type="match status" value="8"/>
</dbReference>
<gene>
    <name evidence="13" type="ORF">TBRA_LOCUS1393</name>
</gene>
<accession>A0A6H5HX91</accession>
<dbReference type="InterPro" id="IPR001254">
    <property type="entry name" value="Trypsin_dom"/>
</dbReference>
<evidence type="ECO:0000256" key="5">
    <source>
        <dbReference type="ARBA" id="ARBA00022833"/>
    </source>
</evidence>
<feature type="domain" description="C2H2-type" evidence="11">
    <location>
        <begin position="618"/>
        <end position="646"/>
    </location>
</feature>
<dbReference type="Gene3D" id="2.40.10.10">
    <property type="entry name" value="Trypsin-like serine proteases"/>
    <property type="match status" value="1"/>
</dbReference>
<sequence length="1595" mass="180444">MTGRCGKKKTPQINSPQEEHDYCRSHRPREVMPNGGPAGAEHGHQDRRKKKRRRVALCASISLFRLWRIGGGPRARGARPGRAFHWLLTAEIRLINSVCSAGHIQASCKGCQARLRAAYSVARAIRGGAAAAAASSEQFIRALARVIVKKRRARTSASFFCVRGRSPREECPRVVVALRREHCFSAPVIIERFVEASQATKIKVYVIIHFSLAIGRRRTTTTMMNESETYTRTHTAQSIIGACAGGLRVVDRRDNAYTPATDDRWQPPLRFGEPAAPEQPVAVVYEKIDDERDQKIFHDKRVYLPYFVASFFRSSRRLLHTGPAQGISIVTILRGETIPENINRSYGKKFRGRHAAQCENFCPFNTLKHFFMNLPLEGDRYTRRKKKIYTASSRMVCLDLQHNSVLYICPSRTIAYVLNATKSKETHSCSSVICCIPDAALGSTSFVKHVGAMPTDKNLTSWPRCYSLYASSTRTIAINLFYNYPQVEHFYTSGSSDEDTCYRIAEQRIVRDRSCNPLPWSYCRHIRARALCTAATAAAAARRQQVRIVTARAATQRRCRRGGLLEHIVDECEAPLRGQQQQPFDVYIHDARRVERGSCVINAAAAVAQILHDRRKPFECDICHKLFGEKGVLNRHINAVHNQSKPFECDICHKLFGEKGNLKTHIDAVHESRKPFECNICHKLFGQKGNLKIHIDTVHESRKPFECDICHKSFGQRKYLQTHTSTVHDRIKPFECEICHKSFGYKSDLKKHINTVHYRSKPFECEICHKSFGEKSYLKIHINVIHDKIKPFECEICHKSFGYKNVLKKHLDLVHNRSKHFECEICHKSFGVKSDLKYHISAVHNGKPVECDICHNSFGRKDHLKKQLNTVHDRSKPSNLSRVPRTNITVARDCRHTSHVAPITVGSFKTCVYSYKISGQLRGCELNRSLNLKIIPDYAEFLASKNISAVLVAGSTGEGTLLTVEERKKLAEAWSRAGQKNKLRLMIHVGGVAPIDVQNLPILPACGLGVETFMTASLNFVPEAAFEIIEFCGGQSDLGAGRAAQKRLSQIERDVLQYGGYVEAMKTATSLASGLYMGPPRAPFRSLSLTAAEKMSKDLSRHGLSTEPSTLQNYKNFMCVHTHNLINDRHACRAIASVSGSCAPRRCAHHRTHFGNRVIFRLTSRPPCRSRILDGVSSARYLGVTFDEHMRWKVHVEVLTRRTKYLLAFSQKLSSLGCARHRSNDIDNNAIKKPNRFKPIDSEKSDSVEVTYTHAPARMIERYCAAAPRSHKFDCGANELRIVNEEKTNENLLGDSNSVHSERVRSCHHHHHHPRSHSRSRQENNRRRRGSRLLASVSGLPEAQWLVEQVVPRLVRLLVPDLVRLGLLLRRVHHQRALPAHRGSLRISQRQRRRLRGGRRHQRDRRSLRLDLRRRVLCHPLGLRARRPARKRHRGDSGPGQHTVQRQGAADQIATRGLRDPGRESGDGDGLGLASEGGIKPSRLQMARMKVQNHDKCTDIWDSAYNEFLANPYNMVSVIKDGMICLERTTDEQMCDGDSGSPVVDEDGYQIGIITFGGECGPYNDLPDVAMRITHYVDWIMASMQILEFAQVFTG</sequence>
<dbReference type="FunFam" id="3.30.160.60:FF:000100">
    <property type="entry name" value="Zinc finger 45-like"/>
    <property type="match status" value="1"/>
</dbReference>
<feature type="domain" description="C2H2-type" evidence="11">
    <location>
        <begin position="647"/>
        <end position="675"/>
    </location>
</feature>
<dbReference type="GO" id="GO:0005634">
    <property type="term" value="C:nucleus"/>
    <property type="evidence" value="ECO:0007669"/>
    <property type="project" value="UniProtKB-SubCell"/>
</dbReference>
<feature type="domain" description="C2H2-type" evidence="11">
    <location>
        <begin position="676"/>
        <end position="704"/>
    </location>
</feature>
<dbReference type="FunFam" id="3.30.160.60:FF:000110">
    <property type="entry name" value="Zinc finger protein-like"/>
    <property type="match status" value="1"/>
</dbReference>
<dbReference type="PROSITE" id="PS50157">
    <property type="entry name" value="ZINC_FINGER_C2H2_2"/>
    <property type="match status" value="9"/>
</dbReference>
<dbReference type="Proteomes" id="UP000479190">
    <property type="component" value="Unassembled WGS sequence"/>
</dbReference>
<keyword evidence="4 9" id="KW-0863">Zinc-finger</keyword>
<dbReference type="GO" id="GO:0016829">
    <property type="term" value="F:lyase activity"/>
    <property type="evidence" value="ECO:0007669"/>
    <property type="project" value="UniProtKB-KW"/>
</dbReference>
<comment type="subcellular location">
    <subcellularLocation>
        <location evidence="1">Nucleus</location>
    </subcellularLocation>
</comment>
<evidence type="ECO:0000259" key="12">
    <source>
        <dbReference type="PROSITE" id="PS50240"/>
    </source>
</evidence>
<dbReference type="OrthoDB" id="191315at2759"/>
<feature type="region of interest" description="Disordered" evidence="10">
    <location>
        <begin position="1291"/>
        <end position="1331"/>
    </location>
</feature>
<keyword evidence="6" id="KW-0456">Lyase</keyword>
<evidence type="ECO:0000256" key="10">
    <source>
        <dbReference type="SAM" id="MobiDB-lite"/>
    </source>
</evidence>
<proteinExistence type="predicted"/>
<dbReference type="SUPFAM" id="SSF57667">
    <property type="entry name" value="beta-beta-alpha zinc fingers"/>
    <property type="match status" value="5"/>
</dbReference>
<keyword evidence="3" id="KW-0677">Repeat</keyword>
<evidence type="ECO:0000256" key="7">
    <source>
        <dbReference type="ARBA" id="ARBA00023242"/>
    </source>
</evidence>